<feature type="repeat" description="ANK" evidence="1">
    <location>
        <begin position="70"/>
        <end position="102"/>
    </location>
</feature>
<evidence type="ECO:0000313" key="4">
    <source>
        <dbReference type="Proteomes" id="UP001167831"/>
    </source>
</evidence>
<reference evidence="3" key="1">
    <citation type="submission" date="2023-06" db="EMBL/GenBank/DDBJ databases">
        <authorList>
            <person name="Zeman M."/>
            <person name="Kubasova T."/>
            <person name="Jahodarova E."/>
            <person name="Nykrynova M."/>
            <person name="Rychlik I."/>
        </authorList>
    </citation>
    <scope>NUCLEOTIDE SEQUENCE</scope>
    <source>
        <strain evidence="3">ET15</strain>
        <strain evidence="2">ET37</strain>
    </source>
</reference>
<dbReference type="SUPFAM" id="SSF48403">
    <property type="entry name" value="Ankyrin repeat"/>
    <property type="match status" value="1"/>
</dbReference>
<sequence>MLMMAIINQDYDLFKLLIDNGANFNYHNTYDGSSPIIEACSYREYDSKFVKDLVAKGANVNDTTDNAPYTQSSPLMEAAGCGNSSIVEYLIKEGANINYRNNFGTTPLGESILTEKYDVALILLNSGADFSSPIYNSVDRHGRPTVPVKLPEALRDAMIDLWTIKYYRKRKLIKFLKTKGIDYNSVPIPDYIIDMAKEQYPSTWKEYLKQY</sequence>
<dbReference type="InterPro" id="IPR052801">
    <property type="entry name" value="Ankyrin-EF-hand"/>
</dbReference>
<evidence type="ECO:0000256" key="1">
    <source>
        <dbReference type="PROSITE-ProRule" id="PRU00023"/>
    </source>
</evidence>
<dbReference type="PANTHER" id="PTHR24127">
    <property type="entry name" value="ANKYRIN REPEAT AND EF-HAND DOMAIN-CONTAINING PROTEIN 1"/>
    <property type="match status" value="1"/>
</dbReference>
<organism evidence="3 5">
    <name type="scientific">Leyella lascolaii</name>
    <dbReference type="NCBI Taxonomy" id="1776379"/>
    <lineage>
        <taxon>Bacteria</taxon>
        <taxon>Pseudomonadati</taxon>
        <taxon>Bacteroidota</taxon>
        <taxon>Bacteroidia</taxon>
        <taxon>Bacteroidales</taxon>
        <taxon>Prevotellaceae</taxon>
        <taxon>Leyella</taxon>
    </lineage>
</organism>
<dbReference type="PROSITE" id="PS50088">
    <property type="entry name" value="ANK_REPEAT"/>
    <property type="match status" value="3"/>
</dbReference>
<proteinExistence type="predicted"/>
<dbReference type="PANTHER" id="PTHR24127:SF1">
    <property type="entry name" value="ANKYRIN REPEAT AND EF-HAND DOMAIN-CONTAINING PROTEIN 1"/>
    <property type="match status" value="1"/>
</dbReference>
<dbReference type="AlphaFoldDB" id="A0AAW7JFQ9"/>
<dbReference type="SMART" id="SM00248">
    <property type="entry name" value="ANK"/>
    <property type="match status" value="4"/>
</dbReference>
<dbReference type="Gene3D" id="1.25.40.20">
    <property type="entry name" value="Ankyrin repeat-containing domain"/>
    <property type="match status" value="1"/>
</dbReference>
<dbReference type="Pfam" id="PF12796">
    <property type="entry name" value="Ank_2"/>
    <property type="match status" value="1"/>
</dbReference>
<evidence type="ECO:0000313" key="3">
    <source>
        <dbReference type="EMBL" id="MDN0024684.1"/>
    </source>
</evidence>
<dbReference type="InterPro" id="IPR002110">
    <property type="entry name" value="Ankyrin_rpt"/>
</dbReference>
<name>A0AAW7JFQ9_9BACT</name>
<feature type="repeat" description="ANK" evidence="1">
    <location>
        <begin position="31"/>
        <end position="65"/>
    </location>
</feature>
<dbReference type="InterPro" id="IPR036770">
    <property type="entry name" value="Ankyrin_rpt-contain_sf"/>
</dbReference>
<keyword evidence="1" id="KW-0040">ANK repeat</keyword>
<comment type="caution">
    <text evidence="3">The sequence shown here is derived from an EMBL/GenBank/DDBJ whole genome shotgun (WGS) entry which is preliminary data.</text>
</comment>
<evidence type="ECO:0000313" key="2">
    <source>
        <dbReference type="EMBL" id="MDN0021923.1"/>
    </source>
</evidence>
<dbReference type="PROSITE" id="PS50297">
    <property type="entry name" value="ANK_REP_REGION"/>
    <property type="match status" value="1"/>
</dbReference>
<keyword evidence="4" id="KW-1185">Reference proteome</keyword>
<gene>
    <name evidence="2" type="ORF">QVN81_02615</name>
    <name evidence="3" type="ORF">QVN84_03985</name>
</gene>
<evidence type="ECO:0000313" key="5">
    <source>
        <dbReference type="Proteomes" id="UP001168478"/>
    </source>
</evidence>
<accession>A0AAW7JFQ9</accession>
<protein>
    <submittedName>
        <fullName evidence="3">Ankyrin repeat domain-containing protein</fullName>
    </submittedName>
</protein>
<feature type="repeat" description="ANK" evidence="1">
    <location>
        <begin position="1"/>
        <end position="29"/>
    </location>
</feature>
<dbReference type="EMBL" id="JAUEIE010000002">
    <property type="protein sequence ID" value="MDN0021923.1"/>
    <property type="molecule type" value="Genomic_DNA"/>
</dbReference>
<reference evidence="3" key="2">
    <citation type="submission" date="2023-08" db="EMBL/GenBank/DDBJ databases">
        <title>Identification and characterization of horizontal gene transfer across gut microbiota members of farm animals based on homology search.</title>
        <authorList>
            <person name="Schwarzerova J."/>
            <person name="Nykrynova M."/>
            <person name="Jureckova K."/>
            <person name="Cejkova D."/>
            <person name="Rychlik I."/>
        </authorList>
    </citation>
    <scope>NUCLEOTIDE SEQUENCE</scope>
    <source>
        <strain evidence="3">ET15</strain>
        <strain evidence="2">ET37</strain>
    </source>
</reference>
<dbReference type="EMBL" id="JAUEIF010000002">
    <property type="protein sequence ID" value="MDN0024684.1"/>
    <property type="molecule type" value="Genomic_DNA"/>
</dbReference>
<dbReference type="Proteomes" id="UP001168478">
    <property type="component" value="Unassembled WGS sequence"/>
</dbReference>
<dbReference type="Proteomes" id="UP001167831">
    <property type="component" value="Unassembled WGS sequence"/>
</dbReference>